<dbReference type="PANTHER" id="PTHR11958">
    <property type="entry name" value="SODIUM/DICARBOXYLATE SYMPORTER-RELATED"/>
    <property type="match status" value="1"/>
</dbReference>
<evidence type="ECO:0000313" key="7">
    <source>
        <dbReference type="EMBL" id="EUB63647.1"/>
    </source>
</evidence>
<dbReference type="GO" id="GO:0015175">
    <property type="term" value="F:neutral L-amino acid transmembrane transporter activity"/>
    <property type="evidence" value="ECO:0007669"/>
    <property type="project" value="TreeGrafter"/>
</dbReference>
<reference evidence="7 8" key="1">
    <citation type="journal article" date="2013" name="Nat. Genet.">
        <title>The genome of the hydatid tapeworm Echinococcus granulosus.</title>
        <authorList>
            <person name="Zheng H."/>
            <person name="Zhang W."/>
            <person name="Zhang L."/>
            <person name="Zhang Z."/>
            <person name="Li J."/>
            <person name="Lu G."/>
            <person name="Zhu Y."/>
            <person name="Wang Y."/>
            <person name="Huang Y."/>
            <person name="Liu J."/>
            <person name="Kang H."/>
            <person name="Chen J."/>
            <person name="Wang L."/>
            <person name="Chen A."/>
            <person name="Yu S."/>
            <person name="Gao Z."/>
            <person name="Jin L."/>
            <person name="Gu W."/>
            <person name="Wang Z."/>
            <person name="Zhao L."/>
            <person name="Shi B."/>
            <person name="Wen H."/>
            <person name="Lin R."/>
            <person name="Jones M.K."/>
            <person name="Brejova B."/>
            <person name="Vinar T."/>
            <person name="Zhao G."/>
            <person name="McManus D.P."/>
            <person name="Chen Z."/>
            <person name="Zhou Y."/>
            <person name="Wang S."/>
        </authorList>
    </citation>
    <scope>NUCLEOTIDE SEQUENCE [LARGE SCALE GENOMIC DNA]</scope>
</reference>
<keyword evidence="6" id="KW-0769">Symport</keyword>
<accession>W6UYE1</accession>
<feature type="transmembrane region" description="Helical" evidence="6">
    <location>
        <begin position="106"/>
        <end position="130"/>
    </location>
</feature>
<keyword evidence="3 6" id="KW-0812">Transmembrane</keyword>
<keyword evidence="8" id="KW-1185">Reference proteome</keyword>
<evidence type="ECO:0000256" key="1">
    <source>
        <dbReference type="ARBA" id="ARBA00004141"/>
    </source>
</evidence>
<dbReference type="AlphaFoldDB" id="W6UYE1"/>
<comment type="similarity">
    <text evidence="6">Belongs to the dicarboxylate/amino acid:cation symporter (DAACS) (TC 2.A.23) family.</text>
</comment>
<evidence type="ECO:0000256" key="3">
    <source>
        <dbReference type="ARBA" id="ARBA00022692"/>
    </source>
</evidence>
<evidence type="ECO:0000256" key="5">
    <source>
        <dbReference type="ARBA" id="ARBA00023136"/>
    </source>
</evidence>
<feature type="transmembrane region" description="Helical" evidence="6">
    <location>
        <begin position="72"/>
        <end position="94"/>
    </location>
</feature>
<dbReference type="OMA" id="YSAREIM"/>
<comment type="caution">
    <text evidence="7">The sequence shown here is derived from an EMBL/GenBank/DDBJ whole genome shotgun (WGS) entry which is preliminary data.</text>
</comment>
<dbReference type="OrthoDB" id="5877963at2759"/>
<evidence type="ECO:0000313" key="8">
    <source>
        <dbReference type="Proteomes" id="UP000019149"/>
    </source>
</evidence>
<keyword evidence="4 6" id="KW-1133">Transmembrane helix</keyword>
<dbReference type="InterPro" id="IPR036458">
    <property type="entry name" value="Na:dicarbo_symporter_sf"/>
</dbReference>
<dbReference type="InterPro" id="IPR050746">
    <property type="entry name" value="DAACS"/>
</dbReference>
<keyword evidence="5 6" id="KW-0472">Membrane</keyword>
<dbReference type="GO" id="GO:0005886">
    <property type="term" value="C:plasma membrane"/>
    <property type="evidence" value="ECO:0007669"/>
    <property type="project" value="TreeGrafter"/>
</dbReference>
<dbReference type="CTD" id="36336985"/>
<dbReference type="EMBL" id="APAU02000005">
    <property type="protein sequence ID" value="EUB63647.1"/>
    <property type="molecule type" value="Genomic_DNA"/>
</dbReference>
<comment type="subcellular location">
    <subcellularLocation>
        <location evidence="1 6">Membrane</location>
        <topology evidence="1 6">Multi-pass membrane protein</topology>
    </subcellularLocation>
</comment>
<feature type="transmembrane region" description="Helical" evidence="6">
    <location>
        <begin position="34"/>
        <end position="52"/>
    </location>
</feature>
<protein>
    <recommendedName>
        <fullName evidence="6">Amino acid transporter</fullName>
    </recommendedName>
</protein>
<name>W6UYE1_ECHGR</name>
<dbReference type="PRINTS" id="PR00173">
    <property type="entry name" value="EDTRNSPORT"/>
</dbReference>
<dbReference type="GO" id="GO:0005313">
    <property type="term" value="F:L-glutamate transmembrane transporter activity"/>
    <property type="evidence" value="ECO:0007669"/>
    <property type="project" value="TreeGrafter"/>
</dbReference>
<evidence type="ECO:0000256" key="2">
    <source>
        <dbReference type="ARBA" id="ARBA00022448"/>
    </source>
</evidence>
<evidence type="ECO:0000256" key="4">
    <source>
        <dbReference type="ARBA" id="ARBA00022989"/>
    </source>
</evidence>
<comment type="caution">
    <text evidence="6">Lacks conserved residue(s) required for the propagation of feature annotation.</text>
</comment>
<keyword evidence="2 6" id="KW-0813">Transport</keyword>
<proteinExistence type="inferred from homology"/>
<dbReference type="InterPro" id="IPR001991">
    <property type="entry name" value="Na-dicarboxylate_symporter"/>
</dbReference>
<evidence type="ECO:0000256" key="6">
    <source>
        <dbReference type="RuleBase" id="RU361216"/>
    </source>
</evidence>
<gene>
    <name evidence="7" type="ORF">EGR_01270</name>
</gene>
<dbReference type="Pfam" id="PF00375">
    <property type="entry name" value="SDF"/>
    <property type="match status" value="1"/>
</dbReference>
<organism evidence="7 8">
    <name type="scientific">Echinococcus granulosus</name>
    <name type="common">Hydatid tapeworm</name>
    <dbReference type="NCBI Taxonomy" id="6210"/>
    <lineage>
        <taxon>Eukaryota</taxon>
        <taxon>Metazoa</taxon>
        <taxon>Spiralia</taxon>
        <taxon>Lophotrochozoa</taxon>
        <taxon>Platyhelminthes</taxon>
        <taxon>Cestoda</taxon>
        <taxon>Eucestoda</taxon>
        <taxon>Cyclophyllidea</taxon>
        <taxon>Taeniidae</taxon>
        <taxon>Echinococcus</taxon>
        <taxon>Echinococcus granulosus group</taxon>
    </lineage>
</organism>
<dbReference type="KEGG" id="egl:EGR_01270"/>
<dbReference type="STRING" id="6210.W6UYE1"/>
<dbReference type="GO" id="GO:0015501">
    <property type="term" value="F:glutamate:sodium symporter activity"/>
    <property type="evidence" value="ECO:0007669"/>
    <property type="project" value="TreeGrafter"/>
</dbReference>
<dbReference type="Gene3D" id="1.10.3860.10">
    <property type="entry name" value="Sodium:dicarboxylate symporter"/>
    <property type="match status" value="1"/>
</dbReference>
<dbReference type="GeneID" id="36336985"/>
<dbReference type="PANTHER" id="PTHR11958:SF63">
    <property type="entry name" value="AMINO ACID TRANSPORTER"/>
    <property type="match status" value="1"/>
</dbReference>
<sequence length="152" mass="16592">MSDDNGRLEETGSESPVEKPQRNRFLQCLINNRFMLSIIAGVLIGFAIGFGLRQLPRIDENLKVWISMPGDIYIRLLKLTILPLIASNVIIVIAKLDPEANGKISTVAFIYIVFFNILGASIGTAAAAAIGPDGIEDVMLEFIVIKFGLQTS</sequence>
<dbReference type="RefSeq" id="XP_024354843.1">
    <property type="nucleotide sequence ID" value="XM_024490519.1"/>
</dbReference>
<dbReference type="Proteomes" id="UP000019149">
    <property type="component" value="Unassembled WGS sequence"/>
</dbReference>
<dbReference type="SUPFAM" id="SSF118215">
    <property type="entry name" value="Proton glutamate symport protein"/>
    <property type="match status" value="1"/>
</dbReference>